<comment type="subcellular location">
    <subcellularLocation>
        <location evidence="2">Cytoplasm</location>
    </subcellularLocation>
</comment>
<dbReference type="PANTHER" id="PTHR30523:SF33">
    <property type="entry name" value="PHOSPHOENOLPYRUVATE CARBOXYLASE 3"/>
    <property type="match status" value="1"/>
</dbReference>
<dbReference type="InterPro" id="IPR015813">
    <property type="entry name" value="Pyrv/PenolPyrv_kinase-like_dom"/>
</dbReference>
<comment type="subunit">
    <text evidence="4">Homotetramer.</text>
</comment>
<comment type="cofactor">
    <cofactor evidence="1">
        <name>Mg(2+)</name>
        <dbReference type="ChEBI" id="CHEBI:18420"/>
    </cofactor>
</comment>
<evidence type="ECO:0000256" key="4">
    <source>
        <dbReference type="ARBA" id="ARBA00011881"/>
    </source>
</evidence>
<evidence type="ECO:0000256" key="5">
    <source>
        <dbReference type="ARBA" id="ARBA00012305"/>
    </source>
</evidence>
<gene>
    <name evidence="11" type="ORF">HYC85_010863</name>
</gene>
<comment type="caution">
    <text evidence="11">The sequence shown here is derived from an EMBL/GenBank/DDBJ whole genome shotgun (WGS) entry which is preliminary data.</text>
</comment>
<dbReference type="PANTHER" id="PTHR30523">
    <property type="entry name" value="PHOSPHOENOLPYRUVATE CARBOXYLASE"/>
    <property type="match status" value="1"/>
</dbReference>
<evidence type="ECO:0000256" key="3">
    <source>
        <dbReference type="ARBA" id="ARBA00008346"/>
    </source>
</evidence>
<evidence type="ECO:0000256" key="8">
    <source>
        <dbReference type="ARBA" id="ARBA00023239"/>
    </source>
</evidence>
<reference evidence="12" key="1">
    <citation type="journal article" date="2020" name="Nat. Commun.">
        <title>Genome assembly of wild tea tree DASZ reveals pedigree and selection history of tea varieties.</title>
        <authorList>
            <person name="Zhang W."/>
            <person name="Zhang Y."/>
            <person name="Qiu H."/>
            <person name="Guo Y."/>
            <person name="Wan H."/>
            <person name="Zhang X."/>
            <person name="Scossa F."/>
            <person name="Alseekh S."/>
            <person name="Zhang Q."/>
            <person name="Wang P."/>
            <person name="Xu L."/>
            <person name="Schmidt M.H."/>
            <person name="Jia X."/>
            <person name="Li D."/>
            <person name="Zhu A."/>
            <person name="Guo F."/>
            <person name="Chen W."/>
            <person name="Ni D."/>
            <person name="Usadel B."/>
            <person name="Fernie A.R."/>
            <person name="Wen W."/>
        </authorList>
    </citation>
    <scope>NUCLEOTIDE SEQUENCE [LARGE SCALE GENOMIC DNA]</scope>
    <source>
        <strain evidence="12">cv. G240</strain>
    </source>
</reference>
<name>A0A7J7HJL9_CAMSI</name>
<dbReference type="GO" id="GO:0009507">
    <property type="term" value="C:chloroplast"/>
    <property type="evidence" value="ECO:0007669"/>
    <property type="project" value="TreeGrafter"/>
</dbReference>
<evidence type="ECO:0000256" key="6">
    <source>
        <dbReference type="ARBA" id="ARBA00022490"/>
    </source>
</evidence>
<keyword evidence="6" id="KW-0963">Cytoplasm</keyword>
<evidence type="ECO:0000256" key="2">
    <source>
        <dbReference type="ARBA" id="ARBA00004496"/>
    </source>
</evidence>
<dbReference type="EMBL" id="JACBKZ010000004">
    <property type="protein sequence ID" value="KAF5952919.1"/>
    <property type="molecule type" value="Genomic_DNA"/>
</dbReference>
<proteinExistence type="inferred from homology"/>
<feature type="compositionally biased region" description="Basic and acidic residues" evidence="10">
    <location>
        <begin position="167"/>
        <end position="182"/>
    </location>
</feature>
<keyword evidence="9" id="KW-0120">Carbon dioxide fixation</keyword>
<dbReference type="SUPFAM" id="SSF51621">
    <property type="entry name" value="Phosphoenolpyruvate/pyruvate domain"/>
    <property type="match status" value="1"/>
</dbReference>
<dbReference type="Proteomes" id="UP000593564">
    <property type="component" value="Unassembled WGS sequence"/>
</dbReference>
<evidence type="ECO:0000256" key="10">
    <source>
        <dbReference type="SAM" id="MobiDB-lite"/>
    </source>
</evidence>
<accession>A0A7J7HJL9</accession>
<dbReference type="Pfam" id="PF00311">
    <property type="entry name" value="PEPcase"/>
    <property type="match status" value="1"/>
</dbReference>
<keyword evidence="8" id="KW-0456">Lyase</keyword>
<dbReference type="GO" id="GO:0048046">
    <property type="term" value="C:apoplast"/>
    <property type="evidence" value="ECO:0007669"/>
    <property type="project" value="TreeGrafter"/>
</dbReference>
<dbReference type="GO" id="GO:0015977">
    <property type="term" value="P:carbon fixation"/>
    <property type="evidence" value="ECO:0007669"/>
    <property type="project" value="UniProtKB-KW"/>
</dbReference>
<dbReference type="Gene3D" id="1.20.1440.90">
    <property type="entry name" value="Phosphoenolpyruvate/pyruvate domain"/>
    <property type="match status" value="1"/>
</dbReference>
<sequence>MNVFLTMLPLFNSHPGWVAIEMLSMWRCSDELRVRAEELRRSSKRDAKHYIEFWKQVPASEPYRVILSDVRDKLYQTRERSRHLLAHDISDIPEEGTFTNIEQKVGDTTRKPLNNTGSTKVSKSFTDGNKFSLGNSVYNLISKGSKTKSRKDTTDSEYKQTLTNKPVAKEMRDSLSLDADAK</sequence>
<keyword evidence="12" id="KW-1185">Reference proteome</keyword>
<evidence type="ECO:0000313" key="12">
    <source>
        <dbReference type="Proteomes" id="UP000593564"/>
    </source>
</evidence>
<dbReference type="GO" id="GO:0006099">
    <property type="term" value="P:tricarboxylic acid cycle"/>
    <property type="evidence" value="ECO:0007669"/>
    <property type="project" value="InterPro"/>
</dbReference>
<evidence type="ECO:0000256" key="7">
    <source>
        <dbReference type="ARBA" id="ARBA00022842"/>
    </source>
</evidence>
<evidence type="ECO:0000256" key="1">
    <source>
        <dbReference type="ARBA" id="ARBA00001946"/>
    </source>
</evidence>
<organism evidence="11 12">
    <name type="scientific">Camellia sinensis</name>
    <name type="common">Tea plant</name>
    <name type="synonym">Thea sinensis</name>
    <dbReference type="NCBI Taxonomy" id="4442"/>
    <lineage>
        <taxon>Eukaryota</taxon>
        <taxon>Viridiplantae</taxon>
        <taxon>Streptophyta</taxon>
        <taxon>Embryophyta</taxon>
        <taxon>Tracheophyta</taxon>
        <taxon>Spermatophyta</taxon>
        <taxon>Magnoliopsida</taxon>
        <taxon>eudicotyledons</taxon>
        <taxon>Gunneridae</taxon>
        <taxon>Pentapetalae</taxon>
        <taxon>asterids</taxon>
        <taxon>Ericales</taxon>
        <taxon>Theaceae</taxon>
        <taxon>Camellia</taxon>
    </lineage>
</organism>
<dbReference type="AlphaFoldDB" id="A0A7J7HJL9"/>
<keyword evidence="7" id="KW-0460">Magnesium</keyword>
<comment type="similarity">
    <text evidence="3">Belongs to the PEPCase type 1 family.</text>
</comment>
<dbReference type="GO" id="GO:0005829">
    <property type="term" value="C:cytosol"/>
    <property type="evidence" value="ECO:0007669"/>
    <property type="project" value="TreeGrafter"/>
</dbReference>
<feature type="region of interest" description="Disordered" evidence="10">
    <location>
        <begin position="144"/>
        <end position="182"/>
    </location>
</feature>
<evidence type="ECO:0000256" key="9">
    <source>
        <dbReference type="ARBA" id="ARBA00023300"/>
    </source>
</evidence>
<dbReference type="GO" id="GO:0048366">
    <property type="term" value="P:leaf development"/>
    <property type="evidence" value="ECO:0007669"/>
    <property type="project" value="TreeGrafter"/>
</dbReference>
<reference evidence="11 12" key="2">
    <citation type="submission" date="2020-07" db="EMBL/GenBank/DDBJ databases">
        <title>Genome assembly of wild tea tree DASZ reveals pedigree and selection history of tea varieties.</title>
        <authorList>
            <person name="Zhang W."/>
        </authorList>
    </citation>
    <scope>NUCLEOTIDE SEQUENCE [LARGE SCALE GENOMIC DNA]</scope>
    <source>
        <strain evidence="12">cv. G240</strain>
        <tissue evidence="11">Leaf</tissue>
    </source>
</reference>
<protein>
    <recommendedName>
        <fullName evidence="5">phosphoenolpyruvate carboxylase</fullName>
        <ecNumber evidence="5">4.1.1.31</ecNumber>
    </recommendedName>
</protein>
<evidence type="ECO:0000313" key="11">
    <source>
        <dbReference type="EMBL" id="KAF5952919.1"/>
    </source>
</evidence>
<dbReference type="GO" id="GO:0008964">
    <property type="term" value="F:phosphoenolpyruvate carboxylase activity"/>
    <property type="evidence" value="ECO:0007669"/>
    <property type="project" value="UniProtKB-EC"/>
</dbReference>
<dbReference type="FunFam" id="1.20.1440.90:FF:000001">
    <property type="entry name" value="Phosphoenolpyruvate carboxylase 1"/>
    <property type="match status" value="1"/>
</dbReference>
<dbReference type="InterPro" id="IPR021135">
    <property type="entry name" value="PEP_COase"/>
</dbReference>
<dbReference type="EC" id="4.1.1.31" evidence="5"/>